<keyword evidence="1" id="KW-1133">Transmembrane helix</keyword>
<accession>G3BAT8</accession>
<dbReference type="Proteomes" id="UP000000707">
    <property type="component" value="Unassembled WGS sequence"/>
</dbReference>
<dbReference type="EMBL" id="GL996527">
    <property type="protein sequence ID" value="EGV62772.1"/>
    <property type="molecule type" value="Genomic_DNA"/>
</dbReference>
<gene>
    <name evidence="2" type="ORF">CANTEDRAFT_115553</name>
</gene>
<dbReference type="KEGG" id="cten:18247916"/>
<dbReference type="AlphaFoldDB" id="G3BAT8"/>
<keyword evidence="1" id="KW-0472">Membrane</keyword>
<reference evidence="2 3" key="1">
    <citation type="journal article" date="2011" name="Proc. Natl. Acad. Sci. U.S.A.">
        <title>Comparative genomics of xylose-fermenting fungi for enhanced biofuel production.</title>
        <authorList>
            <person name="Wohlbach D.J."/>
            <person name="Kuo A."/>
            <person name="Sato T.K."/>
            <person name="Potts K.M."/>
            <person name="Salamov A.A."/>
            <person name="LaButti K.M."/>
            <person name="Sun H."/>
            <person name="Clum A."/>
            <person name="Pangilinan J.L."/>
            <person name="Lindquist E.A."/>
            <person name="Lucas S."/>
            <person name="Lapidus A."/>
            <person name="Jin M."/>
            <person name="Gunawan C."/>
            <person name="Balan V."/>
            <person name="Dale B.E."/>
            <person name="Jeffries T.W."/>
            <person name="Zinkel R."/>
            <person name="Barry K.W."/>
            <person name="Grigoriev I.V."/>
            <person name="Gasch A.P."/>
        </authorList>
    </citation>
    <scope>NUCLEOTIDE SEQUENCE [LARGE SCALE GENOMIC DNA]</scope>
    <source>
        <strain evidence="2">ATCC 10573</strain>
        <strain evidence="3">ATCC 10573 / BCRC 21748 / CBS 615 / JCM 9827 / NBRC 10315 / NRRL Y-1498 / VKM Y-70</strain>
    </source>
</reference>
<evidence type="ECO:0000313" key="2">
    <source>
        <dbReference type="EMBL" id="EGV62773.1"/>
    </source>
</evidence>
<proteinExistence type="predicted"/>
<dbReference type="RefSeq" id="XP_006688943.1">
    <property type="nucleotide sequence ID" value="XM_006688880.1"/>
</dbReference>
<dbReference type="GeneID" id="18247916"/>
<name>G3BAT8_CANTC</name>
<evidence type="ECO:0000313" key="3">
    <source>
        <dbReference type="Proteomes" id="UP000000707"/>
    </source>
</evidence>
<protein>
    <submittedName>
        <fullName evidence="2">Uncharacterized protein</fullName>
    </submittedName>
</protein>
<dbReference type="EMBL" id="GL996527">
    <property type="protein sequence ID" value="EGV62773.1"/>
    <property type="molecule type" value="Genomic_DNA"/>
</dbReference>
<keyword evidence="1" id="KW-0812">Transmembrane</keyword>
<evidence type="ECO:0000256" key="1">
    <source>
        <dbReference type="SAM" id="Phobius"/>
    </source>
</evidence>
<feature type="transmembrane region" description="Helical" evidence="1">
    <location>
        <begin position="149"/>
        <end position="170"/>
    </location>
</feature>
<sequence length="173" mass="19905">MSEKSHTYLMANQEEYEYETEAFLRLQKLKRIEFASSPRNLKYARQLTILETALEYSRLAESKEELAASQKIVSDFDPIMWDLIVGHIPSDSYSTYSDLLKRAILTLEDKREEIEEKYDSILSPYEWGGKLQPQYSKYQDFVSKNHSRIALAGFGLLTFVLGVVVLGAFAGSR</sequence>
<keyword evidence="3" id="KW-1185">Reference proteome</keyword>
<dbReference type="HOGENOM" id="CLU_1547338_0_0_1"/>
<organism evidence="3">
    <name type="scientific">Candida tenuis (strain ATCC 10573 / BCRC 21748 / CBS 615 / JCM 9827 / NBRC 10315 / NRRL Y-1498 / VKM Y-70)</name>
    <name type="common">Yeast</name>
    <name type="synonym">Yamadazyma tenuis</name>
    <dbReference type="NCBI Taxonomy" id="590646"/>
    <lineage>
        <taxon>Eukaryota</taxon>
        <taxon>Fungi</taxon>
        <taxon>Dikarya</taxon>
        <taxon>Ascomycota</taxon>
        <taxon>Saccharomycotina</taxon>
        <taxon>Pichiomycetes</taxon>
        <taxon>Debaryomycetaceae</taxon>
        <taxon>Yamadazyma</taxon>
    </lineage>
</organism>